<accession>A0A9N7Y8E9</accession>
<feature type="compositionally biased region" description="Polar residues" evidence="1">
    <location>
        <begin position="53"/>
        <end position="67"/>
    </location>
</feature>
<feature type="region of interest" description="Disordered" evidence="1">
    <location>
        <begin position="1"/>
        <end position="101"/>
    </location>
</feature>
<evidence type="ECO:0000313" key="3">
    <source>
        <dbReference type="Proteomes" id="UP001153269"/>
    </source>
</evidence>
<organism evidence="2 3">
    <name type="scientific">Pleuronectes platessa</name>
    <name type="common">European plaice</name>
    <dbReference type="NCBI Taxonomy" id="8262"/>
    <lineage>
        <taxon>Eukaryota</taxon>
        <taxon>Metazoa</taxon>
        <taxon>Chordata</taxon>
        <taxon>Craniata</taxon>
        <taxon>Vertebrata</taxon>
        <taxon>Euteleostomi</taxon>
        <taxon>Actinopterygii</taxon>
        <taxon>Neopterygii</taxon>
        <taxon>Teleostei</taxon>
        <taxon>Neoteleostei</taxon>
        <taxon>Acanthomorphata</taxon>
        <taxon>Carangaria</taxon>
        <taxon>Pleuronectiformes</taxon>
        <taxon>Pleuronectoidei</taxon>
        <taxon>Pleuronectidae</taxon>
        <taxon>Pleuronectes</taxon>
    </lineage>
</organism>
<feature type="compositionally biased region" description="Basic and acidic residues" evidence="1">
    <location>
        <begin position="12"/>
        <end position="21"/>
    </location>
</feature>
<dbReference type="AlphaFoldDB" id="A0A9N7Y8E9"/>
<reference evidence="2" key="1">
    <citation type="submission" date="2020-03" db="EMBL/GenBank/DDBJ databases">
        <authorList>
            <person name="Weist P."/>
        </authorList>
    </citation>
    <scope>NUCLEOTIDE SEQUENCE</scope>
</reference>
<feature type="compositionally biased region" description="Basic and acidic residues" evidence="1">
    <location>
        <begin position="74"/>
        <end position="101"/>
    </location>
</feature>
<sequence length="101" mass="11503">MSSSGCIIRAPTSERSRRLEHGTISSPGLLQRREETAEQQRSSEPHLSGPVSGPTTHRGTPGATQRDVTCGMRQKKETRDPKCFWRTEGREERNPEEKERW</sequence>
<proteinExistence type="predicted"/>
<comment type="caution">
    <text evidence="2">The sequence shown here is derived from an EMBL/GenBank/DDBJ whole genome shotgun (WGS) entry which is preliminary data.</text>
</comment>
<keyword evidence="3" id="KW-1185">Reference proteome</keyword>
<gene>
    <name evidence="2" type="ORF">PLEPLA_LOCUS4343</name>
</gene>
<feature type="compositionally biased region" description="Basic and acidic residues" evidence="1">
    <location>
        <begin position="31"/>
        <end position="44"/>
    </location>
</feature>
<dbReference type="Proteomes" id="UP001153269">
    <property type="component" value="Unassembled WGS sequence"/>
</dbReference>
<protein>
    <submittedName>
        <fullName evidence="2">Uncharacterized protein</fullName>
    </submittedName>
</protein>
<evidence type="ECO:0000256" key="1">
    <source>
        <dbReference type="SAM" id="MobiDB-lite"/>
    </source>
</evidence>
<dbReference type="EMBL" id="CADEAL010000215">
    <property type="protein sequence ID" value="CAB1416552.1"/>
    <property type="molecule type" value="Genomic_DNA"/>
</dbReference>
<evidence type="ECO:0000313" key="2">
    <source>
        <dbReference type="EMBL" id="CAB1416552.1"/>
    </source>
</evidence>
<name>A0A9N7Y8E9_PLEPL</name>